<accession>A0A0B3RXY7</accession>
<dbReference type="SUPFAM" id="SSF117457">
    <property type="entry name" value="FumA C-terminal domain-like"/>
    <property type="match status" value="1"/>
</dbReference>
<feature type="domain" description="Fe-S hydro-lyase tartrate dehydratase beta-type catalytic" evidence="3">
    <location>
        <begin position="8"/>
        <end position="184"/>
    </location>
</feature>
<keyword evidence="2" id="KW-0456">Lyase</keyword>
<organism evidence="4 5">
    <name type="scientific">Mameliella alba</name>
    <dbReference type="NCBI Taxonomy" id="561184"/>
    <lineage>
        <taxon>Bacteria</taxon>
        <taxon>Pseudomonadati</taxon>
        <taxon>Pseudomonadota</taxon>
        <taxon>Alphaproteobacteria</taxon>
        <taxon>Rhodobacterales</taxon>
        <taxon>Roseobacteraceae</taxon>
        <taxon>Mameliella</taxon>
    </lineage>
</organism>
<keyword evidence="5" id="KW-1185">Reference proteome</keyword>
<dbReference type="EMBL" id="JSUQ01000016">
    <property type="protein sequence ID" value="KHQ51608.1"/>
    <property type="molecule type" value="Genomic_DNA"/>
</dbReference>
<dbReference type="GO" id="GO:0016836">
    <property type="term" value="F:hydro-lyase activity"/>
    <property type="evidence" value="ECO:0007669"/>
    <property type="project" value="InterPro"/>
</dbReference>
<dbReference type="PANTHER" id="PTHR43351">
    <property type="entry name" value="L(+)-TARTRATE DEHYDRATASE SUBUNIT BETA"/>
    <property type="match status" value="1"/>
</dbReference>
<sequence>MSDAPLRLTLPLTPEQARSLEVGQIVWLDGTVRTTAGFPTHKRMVEGLGVPGALPDDLRGGTLFHMGSSCREEGGRWLPNYVNPTTSTRFDAFMPDIIRGLGLTATGGKGGMGQGCVDALREVGGVYFSMPGGASPLLSEGAVERLSTHWDDLIEQFRLARFRLEGFGPVTVAIDAHGNSLYATLQDTARTRLPGILQKLAAERQPPE</sequence>
<dbReference type="Proteomes" id="UP000030960">
    <property type="component" value="Unassembled WGS sequence"/>
</dbReference>
<dbReference type="Gene3D" id="3.20.130.10">
    <property type="entry name" value="Fe-S hydro-lyase, tartrate dehydratase beta-type, catalytic domain"/>
    <property type="match status" value="1"/>
</dbReference>
<evidence type="ECO:0000256" key="1">
    <source>
        <dbReference type="ARBA" id="ARBA00008876"/>
    </source>
</evidence>
<gene>
    <name evidence="4" type="ORF">OA50_03770</name>
</gene>
<name>A0A0B3RXY7_9RHOB</name>
<protein>
    <submittedName>
        <fullName evidence="4">Putative Fumarate hydratase, class I</fullName>
    </submittedName>
</protein>
<proteinExistence type="inferred from homology"/>
<reference evidence="4 5" key="1">
    <citation type="submission" date="2014-10" db="EMBL/GenBank/DDBJ databases">
        <title>Genome sequence of Ponticoccus sp. strain UMTAT08 isolated from clonal culture of toxic dinoflagellate Alexandrium tamiyavanichii.</title>
        <authorList>
            <person name="Gan H.Y."/>
            <person name="Muhd D.-D."/>
            <person name="Mohd Noor M.E."/>
            <person name="Yeong Y.S."/>
            <person name="Usup G."/>
        </authorList>
    </citation>
    <scope>NUCLEOTIDE SEQUENCE [LARGE SCALE GENOMIC DNA]</scope>
    <source>
        <strain evidence="4 5">UMTAT08</strain>
    </source>
</reference>
<dbReference type="InterPro" id="IPR036660">
    <property type="entry name" value="Fe-S_hydroAse_TtdB_cat_sf"/>
</dbReference>
<dbReference type="InterPro" id="IPR004647">
    <property type="entry name" value="Fe-S_hydro-lyase_TtdB-typ_cat"/>
</dbReference>
<comment type="caution">
    <text evidence="4">The sequence shown here is derived from an EMBL/GenBank/DDBJ whole genome shotgun (WGS) entry which is preliminary data.</text>
</comment>
<dbReference type="Pfam" id="PF05683">
    <property type="entry name" value="Fumerase_C"/>
    <property type="match status" value="1"/>
</dbReference>
<evidence type="ECO:0000256" key="2">
    <source>
        <dbReference type="ARBA" id="ARBA00023239"/>
    </source>
</evidence>
<evidence type="ECO:0000259" key="3">
    <source>
        <dbReference type="Pfam" id="PF05683"/>
    </source>
</evidence>
<dbReference type="AlphaFoldDB" id="A0A0B3RXY7"/>
<dbReference type="PANTHER" id="PTHR43351:SF2">
    <property type="entry name" value="L(+)-TARTRATE DEHYDRATASE SUBUNIT BETA-RELATED"/>
    <property type="match status" value="1"/>
</dbReference>
<evidence type="ECO:0000313" key="5">
    <source>
        <dbReference type="Proteomes" id="UP000030960"/>
    </source>
</evidence>
<comment type="similarity">
    <text evidence="1">Belongs to the class-I fumarase family.</text>
</comment>
<evidence type="ECO:0000313" key="4">
    <source>
        <dbReference type="EMBL" id="KHQ51608.1"/>
    </source>
</evidence>
<dbReference type="RefSeq" id="WP_043144424.1">
    <property type="nucleotide sequence ID" value="NZ_JSUQ01000016.1"/>
</dbReference>